<dbReference type="GO" id="GO:0004222">
    <property type="term" value="F:metalloendopeptidase activity"/>
    <property type="evidence" value="ECO:0007669"/>
    <property type="project" value="InterPro"/>
</dbReference>
<name>L0PE33_PNEJI</name>
<proteinExistence type="inferred from homology"/>
<evidence type="ECO:0000256" key="4">
    <source>
        <dbReference type="ARBA" id="ARBA00014615"/>
    </source>
</evidence>
<sequence length="370" mass="41603">MAKHLDALNTGLSLDDILCRPCVEMQSGGFDPSKGIFLCQNKIRSKSQMEDTLVHEMIHAYDHSKFAVDWNNLFHRSCSEIRAASLSGECGWWKEFKKGAIGTFRKHHQECVKRRSALSVSKHPACKDMEHAKQNEGKDSCTVASESYQIEVHVASMIRSAEELLLVSRLIKEAWILRETDTWSSTPEQVSNMSMPSLDQISVLLEQCCCSQNLGNEETDRVTSGLLVTRSTGQMNVVLMGRKTWESLPAHSRPLKNRINVVISRQEVLDLGGGAYHARSLDDALALLSQIYDSTSKIQLNRVFVIGGGELYKAAMEHSRLNRIIATVIHNEVDCDVFFPIDFRSSQSCLPWRKQDHSVLEAWVGSKVPQ</sequence>
<dbReference type="PANTHER" id="PTHR21711">
    <property type="entry name" value="MITOCHONDRIAL INNER MEMBRANE PROTEASE"/>
    <property type="match status" value="1"/>
</dbReference>
<evidence type="ECO:0000256" key="8">
    <source>
        <dbReference type="ARBA" id="ARBA00023049"/>
    </source>
</evidence>
<dbReference type="GO" id="GO:0005743">
    <property type="term" value="C:mitochondrial inner membrane"/>
    <property type="evidence" value="ECO:0007669"/>
    <property type="project" value="UniProtKB-SubCell"/>
</dbReference>
<dbReference type="MEROPS" id="M76.A02"/>
<dbReference type="CDD" id="cd00209">
    <property type="entry name" value="DHFR"/>
    <property type="match status" value="1"/>
</dbReference>
<evidence type="ECO:0000259" key="9">
    <source>
        <dbReference type="PROSITE" id="PS51330"/>
    </source>
</evidence>
<gene>
    <name evidence="10" type="ORF">PNEJI1_001080</name>
</gene>
<evidence type="ECO:0000256" key="3">
    <source>
        <dbReference type="ARBA" id="ARBA00014312"/>
    </source>
</evidence>
<dbReference type="GO" id="GO:0034982">
    <property type="term" value="P:mitochondrial protein processing"/>
    <property type="evidence" value="ECO:0007669"/>
    <property type="project" value="TreeGrafter"/>
</dbReference>
<dbReference type="Pfam" id="PF09768">
    <property type="entry name" value="Peptidase_M76"/>
    <property type="match status" value="1"/>
</dbReference>
<evidence type="ECO:0000256" key="2">
    <source>
        <dbReference type="ARBA" id="ARBA00009915"/>
    </source>
</evidence>
<evidence type="ECO:0000256" key="5">
    <source>
        <dbReference type="ARBA" id="ARBA00022670"/>
    </source>
</evidence>
<dbReference type="Gene3D" id="6.10.280.160">
    <property type="entry name" value="Mediator of RNA polymerase II transcription subunit 22"/>
    <property type="match status" value="1"/>
</dbReference>
<dbReference type="EMBL" id="CAKM01000259">
    <property type="protein sequence ID" value="CCJ30628.1"/>
    <property type="molecule type" value="Genomic_DNA"/>
</dbReference>
<feature type="domain" description="DHFR" evidence="9">
    <location>
        <begin position="221"/>
        <end position="370"/>
    </location>
</feature>
<dbReference type="InParanoid" id="L0PE33"/>
<comment type="similarity">
    <text evidence="2">Belongs to the peptidase M76 family.</text>
</comment>
<dbReference type="InterPro" id="IPR019165">
    <property type="entry name" value="Peptidase_M76_ATP23"/>
</dbReference>
<dbReference type="InterPro" id="IPR001796">
    <property type="entry name" value="DHFR_dom"/>
</dbReference>
<keyword evidence="8" id="KW-0482">Metalloprotease</keyword>
<dbReference type="GO" id="GO:0006357">
    <property type="term" value="P:regulation of transcription by RNA polymerase II"/>
    <property type="evidence" value="ECO:0007669"/>
    <property type="project" value="InterPro"/>
</dbReference>
<dbReference type="PROSITE" id="PS51330">
    <property type="entry name" value="DHFR_2"/>
    <property type="match status" value="1"/>
</dbReference>
<reference evidence="10 11" key="1">
    <citation type="journal article" date="2012" name="MBio">
        <title>De novo assembly of the Pneumocystis jirovecii genome from a single bronchoalveolar lavage fluid specimen from a patient.</title>
        <authorList>
            <person name="Cisse O.H."/>
            <person name="Pagni M."/>
            <person name="Hauser P.M."/>
        </authorList>
    </citation>
    <scope>NUCLEOTIDE SEQUENCE [LARGE SCALE GENOMIC DNA]</scope>
    <source>
        <strain evidence="10 11">SE8</strain>
    </source>
</reference>
<dbReference type="AlphaFoldDB" id="L0PE33"/>
<dbReference type="GO" id="GO:0046872">
    <property type="term" value="F:metal ion binding"/>
    <property type="evidence" value="ECO:0007669"/>
    <property type="project" value="UniProtKB-KW"/>
</dbReference>
<evidence type="ECO:0000256" key="7">
    <source>
        <dbReference type="ARBA" id="ARBA00022801"/>
    </source>
</evidence>
<evidence type="ECO:0000256" key="1">
    <source>
        <dbReference type="ARBA" id="ARBA00004137"/>
    </source>
</evidence>
<accession>L0PE33</accession>
<dbReference type="SUPFAM" id="SSF53597">
    <property type="entry name" value="Dihydrofolate reductase-like"/>
    <property type="match status" value="1"/>
</dbReference>
<feature type="non-terminal residue" evidence="10">
    <location>
        <position position="370"/>
    </location>
</feature>
<dbReference type="InterPro" id="IPR024072">
    <property type="entry name" value="DHFR-like_dom_sf"/>
</dbReference>
<comment type="caution">
    <text evidence="10">The sequence shown here is derived from an EMBL/GenBank/DDBJ whole genome shotgun (WGS) entry which is preliminary data.</text>
</comment>
<dbReference type="Pfam" id="PF00186">
    <property type="entry name" value="DHFR_1"/>
    <property type="match status" value="1"/>
</dbReference>
<keyword evidence="5" id="KW-0645">Protease</keyword>
<dbReference type="STRING" id="1209962.L0PE33"/>
<evidence type="ECO:0000313" key="10">
    <source>
        <dbReference type="EMBL" id="CCJ30628.1"/>
    </source>
</evidence>
<evidence type="ECO:0000256" key="6">
    <source>
        <dbReference type="ARBA" id="ARBA00022723"/>
    </source>
</evidence>
<dbReference type="VEuPathDB" id="FungiDB:PNEJI1_001080"/>
<dbReference type="GO" id="GO:0033615">
    <property type="term" value="P:mitochondrial proton-transporting ATP synthase complex assembly"/>
    <property type="evidence" value="ECO:0007669"/>
    <property type="project" value="TreeGrafter"/>
</dbReference>
<dbReference type="PRINTS" id="PR00070">
    <property type="entry name" value="DHFR"/>
</dbReference>
<dbReference type="GO" id="GO:0046654">
    <property type="term" value="P:tetrahydrofolate biosynthetic process"/>
    <property type="evidence" value="ECO:0007669"/>
    <property type="project" value="InterPro"/>
</dbReference>
<keyword evidence="6" id="KW-0479">Metal-binding</keyword>
<dbReference type="GO" id="GO:0003712">
    <property type="term" value="F:transcription coregulator activity"/>
    <property type="evidence" value="ECO:0007669"/>
    <property type="project" value="InterPro"/>
</dbReference>
<organism evidence="11">
    <name type="scientific">Pneumocystis jirovecii</name>
    <name type="common">Human pneumocystis pneumonia agent</name>
    <dbReference type="NCBI Taxonomy" id="42068"/>
    <lineage>
        <taxon>Eukaryota</taxon>
        <taxon>Fungi</taxon>
        <taxon>Dikarya</taxon>
        <taxon>Ascomycota</taxon>
        <taxon>Taphrinomycotina</taxon>
        <taxon>Pneumocystomycetes</taxon>
        <taxon>Pneumocystaceae</taxon>
        <taxon>Pneumocystis</taxon>
    </lineage>
</organism>
<dbReference type="PANTHER" id="PTHR21711:SF0">
    <property type="entry name" value="MITOCHONDRIAL INNER MEMBRANE PROTEASE ATP23 HOMOLOG"/>
    <property type="match status" value="1"/>
</dbReference>
<dbReference type="Gene3D" id="3.40.430.10">
    <property type="entry name" value="Dihydrofolate Reductase, subunit A"/>
    <property type="match status" value="1"/>
</dbReference>
<evidence type="ECO:0000313" key="11">
    <source>
        <dbReference type="Proteomes" id="UP000010422"/>
    </source>
</evidence>
<keyword evidence="7" id="KW-0378">Hydrolase</keyword>
<comment type="subcellular location">
    <subcellularLocation>
        <location evidence="1">Mitochondrion inner membrane</location>
        <topology evidence="1">Peripheral membrane protein</topology>
        <orientation evidence="1">Intermembrane side</orientation>
    </subcellularLocation>
</comment>
<dbReference type="GO" id="GO:0016592">
    <property type="term" value="C:mediator complex"/>
    <property type="evidence" value="ECO:0007669"/>
    <property type="project" value="InterPro"/>
</dbReference>
<dbReference type="GO" id="GO:0004146">
    <property type="term" value="F:dihydrofolate reductase activity"/>
    <property type="evidence" value="ECO:0007669"/>
    <property type="project" value="InterPro"/>
</dbReference>
<protein>
    <recommendedName>
        <fullName evidence="4">Mitochondrial inner membrane protease ATP23</fullName>
    </recommendedName>
    <alternativeName>
        <fullName evidence="3">Mitochondrial inner membrane protease atp23</fullName>
    </alternativeName>
</protein>
<dbReference type="Proteomes" id="UP000010422">
    <property type="component" value="Unassembled WGS sequence"/>
</dbReference>